<feature type="domain" description="Glutamine amidotransferase" evidence="1">
    <location>
        <begin position="35"/>
        <end position="184"/>
    </location>
</feature>
<dbReference type="PANTHER" id="PTHR42695">
    <property type="entry name" value="GLUTAMINE AMIDOTRANSFERASE YLR126C-RELATED"/>
    <property type="match status" value="1"/>
</dbReference>
<accession>A0ABR6WHK2</accession>
<evidence type="ECO:0000313" key="3">
    <source>
        <dbReference type="Proteomes" id="UP000653358"/>
    </source>
</evidence>
<name>A0ABR6WHK2_9FIRM</name>
<dbReference type="Pfam" id="PF00117">
    <property type="entry name" value="GATase"/>
    <property type="match status" value="1"/>
</dbReference>
<dbReference type="CDD" id="cd01741">
    <property type="entry name" value="GATase1_1"/>
    <property type="match status" value="1"/>
</dbReference>
<protein>
    <submittedName>
        <fullName evidence="2">Amidotransferase</fullName>
    </submittedName>
</protein>
<dbReference type="InterPro" id="IPR029062">
    <property type="entry name" value="Class_I_gatase-like"/>
</dbReference>
<gene>
    <name evidence="2" type="ORF">GH807_02730</name>
</gene>
<organism evidence="2 3">
    <name type="scientific">Acetobacterium tundrae</name>
    <dbReference type="NCBI Taxonomy" id="132932"/>
    <lineage>
        <taxon>Bacteria</taxon>
        <taxon>Bacillati</taxon>
        <taxon>Bacillota</taxon>
        <taxon>Clostridia</taxon>
        <taxon>Eubacteriales</taxon>
        <taxon>Eubacteriaceae</taxon>
        <taxon>Acetobacterium</taxon>
    </lineage>
</organism>
<evidence type="ECO:0000313" key="2">
    <source>
        <dbReference type="EMBL" id="MBC3795967.1"/>
    </source>
</evidence>
<dbReference type="PANTHER" id="PTHR42695:SF5">
    <property type="entry name" value="GLUTAMINE AMIDOTRANSFERASE YLR126C-RELATED"/>
    <property type="match status" value="1"/>
</dbReference>
<proteinExistence type="predicted"/>
<dbReference type="PROSITE" id="PS51273">
    <property type="entry name" value="GATASE_TYPE_1"/>
    <property type="match status" value="1"/>
</dbReference>
<dbReference type="EMBL" id="WJBB01000002">
    <property type="protein sequence ID" value="MBC3795967.1"/>
    <property type="molecule type" value="Genomic_DNA"/>
</dbReference>
<keyword evidence="3" id="KW-1185">Reference proteome</keyword>
<dbReference type="SUPFAM" id="SSF52317">
    <property type="entry name" value="Class I glutamine amidotransferase-like"/>
    <property type="match status" value="1"/>
</dbReference>
<dbReference type="Proteomes" id="UP000653358">
    <property type="component" value="Unassembled WGS sequence"/>
</dbReference>
<dbReference type="InterPro" id="IPR017926">
    <property type="entry name" value="GATASE"/>
</dbReference>
<evidence type="ECO:0000259" key="1">
    <source>
        <dbReference type="Pfam" id="PF00117"/>
    </source>
</evidence>
<dbReference type="RefSeq" id="WP_148602625.1">
    <property type="nucleotide sequence ID" value="NZ_RXYB01000003.1"/>
</dbReference>
<dbReference type="InterPro" id="IPR044992">
    <property type="entry name" value="ChyE-like"/>
</dbReference>
<reference evidence="2 3" key="1">
    <citation type="journal article" date="2020" name="mSystems">
        <title>Defining Genomic and Predicted Metabolic Features of the Acetobacterium Genus.</title>
        <authorList>
            <person name="Ross D.E."/>
            <person name="Marshall C.W."/>
            <person name="Gulliver D."/>
            <person name="May H.D."/>
            <person name="Norman R.S."/>
        </authorList>
    </citation>
    <scope>NUCLEOTIDE SEQUENCE [LARGE SCALE GENOMIC DNA]</scope>
    <source>
        <strain evidence="2 3">DSM 9173</strain>
    </source>
</reference>
<dbReference type="Gene3D" id="3.40.50.880">
    <property type="match status" value="1"/>
</dbReference>
<comment type="caution">
    <text evidence="2">The sequence shown here is derived from an EMBL/GenBank/DDBJ whole genome shotgun (WGS) entry which is preliminary data.</text>
</comment>
<sequence length="237" mass="27273">MRIHYLQHVPFENPSRILEWAEKNKGIVTATHLYNDEKLPDVSEFDWLVVMGGPMNIYEDQKYPWLAREKHLIKEAIAMEKVVIGLCLGSQLIADVIGGKVVKNKEKEIGWFPIVFTAEARKATLFSFFPDNPVVFHWHGDTFADLPQEAVIIAESKACQNQGFVYKKRVFGFQFHLENTSSIIEALIENCGDEMTKGSYVQLPEEVRSQEKYISQDNQWMDQFLDQVKIMAEEGSI</sequence>